<dbReference type="InterPro" id="IPR012318">
    <property type="entry name" value="HTH_CRP"/>
</dbReference>
<dbReference type="InterPro" id="IPR036390">
    <property type="entry name" value="WH_DNA-bd_sf"/>
</dbReference>
<dbReference type="CDD" id="cd00038">
    <property type="entry name" value="CAP_ED"/>
    <property type="match status" value="1"/>
</dbReference>
<evidence type="ECO:0000259" key="5">
    <source>
        <dbReference type="PROSITE" id="PS51063"/>
    </source>
</evidence>
<feature type="domain" description="HTH crp-type" evidence="5">
    <location>
        <begin position="161"/>
        <end position="234"/>
    </location>
</feature>
<sequence length="260" mass="28825">MPNQNQCPHGGDHSESCDACDFAPASVWSDMPADFMTSLAERKTVRKLKRGNYLFHQGDPCDAVFRLLSGVLLLRKGDHDGNSLVVRMVRPGSTLGYRALVRGEVHSVSAHCATEVVVCHIPARAARWAFEQNRALERDFVANLVRDIDQIEDQALNMLTLCVRDRVLVLLYQMAEHFGRDEGEALCIDTPVSKSDMAAMLGIARESMSRCIRLIEEQGLLRFHHDGVVAPCRKRFQAAVDAILGEVAPKSEDDRPASNG</sequence>
<dbReference type="AlphaFoldDB" id="A0A7C9QS07"/>
<dbReference type="PROSITE" id="PS50042">
    <property type="entry name" value="CNMP_BINDING_3"/>
    <property type="match status" value="1"/>
</dbReference>
<evidence type="ECO:0000256" key="1">
    <source>
        <dbReference type="ARBA" id="ARBA00023015"/>
    </source>
</evidence>
<dbReference type="SUPFAM" id="SSF46785">
    <property type="entry name" value="Winged helix' DNA-binding domain"/>
    <property type="match status" value="1"/>
</dbReference>
<dbReference type="GO" id="GO:0003700">
    <property type="term" value="F:DNA-binding transcription factor activity"/>
    <property type="evidence" value="ECO:0007669"/>
    <property type="project" value="TreeGrafter"/>
</dbReference>
<reference evidence="6 7" key="1">
    <citation type="submission" date="2020-02" db="EMBL/GenBank/DDBJ databases">
        <authorList>
            <person name="Dziuba M."/>
            <person name="Kuznetsov B."/>
            <person name="Mardanov A."/>
            <person name="Ravin N."/>
            <person name="Grouzdev D."/>
        </authorList>
    </citation>
    <scope>NUCLEOTIDE SEQUENCE [LARGE SCALE GENOMIC DNA]</scope>
    <source>
        <strain evidence="6 7">SpK</strain>
    </source>
</reference>
<gene>
    <name evidence="6" type="ORF">G4223_01830</name>
</gene>
<proteinExistence type="predicted"/>
<keyword evidence="3" id="KW-0804">Transcription</keyword>
<dbReference type="GO" id="GO:0005829">
    <property type="term" value="C:cytosol"/>
    <property type="evidence" value="ECO:0007669"/>
    <property type="project" value="TreeGrafter"/>
</dbReference>
<evidence type="ECO:0000256" key="2">
    <source>
        <dbReference type="ARBA" id="ARBA00023125"/>
    </source>
</evidence>
<dbReference type="SUPFAM" id="SSF51206">
    <property type="entry name" value="cAMP-binding domain-like"/>
    <property type="match status" value="1"/>
</dbReference>
<evidence type="ECO:0000313" key="6">
    <source>
        <dbReference type="EMBL" id="NFV78857.1"/>
    </source>
</evidence>
<organism evidence="6 7">
    <name type="scientific">Magnetospirillum aberrantis SpK</name>
    <dbReference type="NCBI Taxonomy" id="908842"/>
    <lineage>
        <taxon>Bacteria</taxon>
        <taxon>Pseudomonadati</taxon>
        <taxon>Pseudomonadota</taxon>
        <taxon>Alphaproteobacteria</taxon>
        <taxon>Rhodospirillales</taxon>
        <taxon>Rhodospirillaceae</taxon>
        <taxon>Magnetospirillum</taxon>
    </lineage>
</organism>
<dbReference type="InterPro" id="IPR018490">
    <property type="entry name" value="cNMP-bd_dom_sf"/>
</dbReference>
<dbReference type="Gene3D" id="2.60.120.10">
    <property type="entry name" value="Jelly Rolls"/>
    <property type="match status" value="1"/>
</dbReference>
<dbReference type="Proteomes" id="UP000480684">
    <property type="component" value="Unassembled WGS sequence"/>
</dbReference>
<dbReference type="EMBL" id="JAAIYP010000007">
    <property type="protein sequence ID" value="NFV78857.1"/>
    <property type="molecule type" value="Genomic_DNA"/>
</dbReference>
<keyword evidence="7" id="KW-1185">Reference proteome</keyword>
<dbReference type="InterPro" id="IPR000595">
    <property type="entry name" value="cNMP-bd_dom"/>
</dbReference>
<dbReference type="GO" id="GO:0003677">
    <property type="term" value="F:DNA binding"/>
    <property type="evidence" value="ECO:0007669"/>
    <property type="project" value="UniProtKB-KW"/>
</dbReference>
<dbReference type="Pfam" id="PF13545">
    <property type="entry name" value="HTH_Crp_2"/>
    <property type="match status" value="1"/>
</dbReference>
<protein>
    <submittedName>
        <fullName evidence="6">Crp/Fnr family transcriptional regulator</fullName>
    </submittedName>
</protein>
<feature type="domain" description="Cyclic nucleotide-binding" evidence="4">
    <location>
        <begin position="27"/>
        <end position="147"/>
    </location>
</feature>
<dbReference type="PROSITE" id="PS51063">
    <property type="entry name" value="HTH_CRP_2"/>
    <property type="match status" value="1"/>
</dbReference>
<dbReference type="InterPro" id="IPR014710">
    <property type="entry name" value="RmlC-like_jellyroll"/>
</dbReference>
<dbReference type="Pfam" id="PF00027">
    <property type="entry name" value="cNMP_binding"/>
    <property type="match status" value="1"/>
</dbReference>
<name>A0A7C9QS07_9PROT</name>
<dbReference type="InterPro" id="IPR050397">
    <property type="entry name" value="Env_Response_Regulators"/>
</dbReference>
<keyword evidence="1" id="KW-0805">Transcription regulation</keyword>
<dbReference type="PANTHER" id="PTHR24567">
    <property type="entry name" value="CRP FAMILY TRANSCRIPTIONAL REGULATORY PROTEIN"/>
    <property type="match status" value="1"/>
</dbReference>
<accession>A0A7C9QS07</accession>
<evidence type="ECO:0000256" key="3">
    <source>
        <dbReference type="ARBA" id="ARBA00023163"/>
    </source>
</evidence>
<keyword evidence="2" id="KW-0238">DNA-binding</keyword>
<dbReference type="SMART" id="SM00100">
    <property type="entry name" value="cNMP"/>
    <property type="match status" value="1"/>
</dbReference>
<dbReference type="PANTHER" id="PTHR24567:SF26">
    <property type="entry name" value="REGULATORY PROTEIN YEIL"/>
    <property type="match status" value="1"/>
</dbReference>
<comment type="caution">
    <text evidence="6">The sequence shown here is derived from an EMBL/GenBank/DDBJ whole genome shotgun (WGS) entry which is preliminary data.</text>
</comment>
<evidence type="ECO:0000313" key="7">
    <source>
        <dbReference type="Proteomes" id="UP000480684"/>
    </source>
</evidence>
<evidence type="ECO:0000259" key="4">
    <source>
        <dbReference type="PROSITE" id="PS50042"/>
    </source>
</evidence>
<dbReference type="RefSeq" id="WP_163674203.1">
    <property type="nucleotide sequence ID" value="NZ_JAAIYP010000007.1"/>
</dbReference>